<evidence type="ECO:0000313" key="15">
    <source>
        <dbReference type="EMBL" id="RUT30248.1"/>
    </source>
</evidence>
<evidence type="ECO:0000256" key="2">
    <source>
        <dbReference type="ARBA" id="ARBA00009670"/>
    </source>
</evidence>
<keyword evidence="3" id="KW-1003">Cell membrane</keyword>
<keyword evidence="4" id="KW-0997">Cell inner membrane</keyword>
<comment type="pathway">
    <text evidence="1">Cofactor biosynthesis; ubiquinone biosynthesis [regulation].</text>
</comment>
<evidence type="ECO:0000256" key="5">
    <source>
        <dbReference type="ARBA" id="ARBA00022679"/>
    </source>
</evidence>
<keyword evidence="9" id="KW-0418">Kinase</keyword>
<dbReference type="GO" id="GO:0016301">
    <property type="term" value="F:kinase activity"/>
    <property type="evidence" value="ECO:0007669"/>
    <property type="project" value="UniProtKB-KW"/>
</dbReference>
<proteinExistence type="inferred from homology"/>
<keyword evidence="8" id="KW-0547">Nucleotide-binding</keyword>
<dbReference type="RefSeq" id="WP_127189029.1">
    <property type="nucleotide sequence ID" value="NZ_RZNJ01000004.1"/>
</dbReference>
<evidence type="ECO:0000259" key="14">
    <source>
        <dbReference type="Pfam" id="PF03109"/>
    </source>
</evidence>
<evidence type="ECO:0000256" key="1">
    <source>
        <dbReference type="ARBA" id="ARBA00005020"/>
    </source>
</evidence>
<evidence type="ECO:0000256" key="7">
    <source>
        <dbReference type="ARBA" id="ARBA00022692"/>
    </source>
</evidence>
<dbReference type="OrthoDB" id="9795390at2"/>
<dbReference type="InterPro" id="IPR045308">
    <property type="entry name" value="UbiB_bact"/>
</dbReference>
<dbReference type="Pfam" id="PF03109">
    <property type="entry name" value="ABC1"/>
    <property type="match status" value="1"/>
</dbReference>
<keyword evidence="6" id="KW-0831">Ubiquinone biosynthesis</keyword>
<dbReference type="CDD" id="cd13972">
    <property type="entry name" value="UbiB"/>
    <property type="match status" value="1"/>
</dbReference>
<dbReference type="SUPFAM" id="SSF56112">
    <property type="entry name" value="Protein kinase-like (PK-like)"/>
    <property type="match status" value="1"/>
</dbReference>
<evidence type="ECO:0000256" key="6">
    <source>
        <dbReference type="ARBA" id="ARBA00022688"/>
    </source>
</evidence>
<evidence type="ECO:0000256" key="4">
    <source>
        <dbReference type="ARBA" id="ARBA00022519"/>
    </source>
</evidence>
<dbReference type="PANTHER" id="PTHR10566:SF113">
    <property type="entry name" value="PROTEIN ACTIVITY OF BC1 COMPLEX KINASE 7, CHLOROPLASTIC"/>
    <property type="match status" value="1"/>
</dbReference>
<evidence type="ECO:0000256" key="12">
    <source>
        <dbReference type="ARBA" id="ARBA00023136"/>
    </source>
</evidence>
<evidence type="ECO:0000256" key="13">
    <source>
        <dbReference type="SAM" id="Phobius"/>
    </source>
</evidence>
<accession>A0A433X876</accession>
<dbReference type="PANTHER" id="PTHR10566">
    <property type="entry name" value="CHAPERONE-ACTIVITY OF BC1 COMPLEX CABC1 -RELATED"/>
    <property type="match status" value="1"/>
</dbReference>
<dbReference type="Proteomes" id="UP000281547">
    <property type="component" value="Unassembled WGS sequence"/>
</dbReference>
<keyword evidence="12 13" id="KW-0472">Membrane</keyword>
<dbReference type="NCBIfam" id="TIGR01982">
    <property type="entry name" value="UbiB"/>
    <property type="match status" value="1"/>
</dbReference>
<keyword evidence="10" id="KW-0067">ATP-binding</keyword>
<dbReference type="InterPro" id="IPR004147">
    <property type="entry name" value="ABC1_dom"/>
</dbReference>
<feature type="domain" description="ABC1 atypical kinase-like" evidence="14">
    <location>
        <begin position="94"/>
        <end position="339"/>
    </location>
</feature>
<comment type="caution">
    <text evidence="15">The sequence shown here is derived from an EMBL/GenBank/DDBJ whole genome shotgun (WGS) entry which is preliminary data.</text>
</comment>
<sequence length="512" mass="56349">MGIAAYFRLARAGYILAREGALSIFDPAIMPPPMRLGIRIGRLIERPEVRRTGRVERLTRALKRLGPTYVKFGQTLATRPDIVGNEVAADLAVLQDAMDPFDAALVPGLLEGALGPRAAELKALSEPIAAASIAQVHRAVLEDGAGGKRRVAVKILRPGVKARFLADIESYYSGARLAEGLAPSMRRLRPTDVVETLERSALLELDLRLEAAAISEFAENIKDDEGFVIPEVSWDHTAETVLTTSWVDGIPIRDFAALEAAGLNRKDLARKLLQAFLRHAIRDGFFHADMHPGNLFADPRTGNVVAVDFGIMGRISRRERRFLADILYGFISRDYRMIALRHFEIGYVPRTQSVDDFALALRAIGEPLQGRTARDISMANVLGQLFTTTELFEMQTRPELVMLQKAMVLVEGVARSLDPELDIFTIAEPVVGDWVRREAGPLGRIEDARDGFTVAAETIGRLPALVARAETVLGQIETEHAARQVIVGPVLLRLGFWIVVLTCVTLVWSSLT</sequence>
<keyword evidence="11 13" id="KW-1133">Transmembrane helix</keyword>
<evidence type="ECO:0000256" key="9">
    <source>
        <dbReference type="ARBA" id="ARBA00022777"/>
    </source>
</evidence>
<dbReference type="EMBL" id="RZNJ01000004">
    <property type="protein sequence ID" value="RUT30248.1"/>
    <property type="molecule type" value="Genomic_DNA"/>
</dbReference>
<dbReference type="InterPro" id="IPR011009">
    <property type="entry name" value="Kinase-like_dom_sf"/>
</dbReference>
<evidence type="ECO:0000256" key="3">
    <source>
        <dbReference type="ARBA" id="ARBA00022475"/>
    </source>
</evidence>
<dbReference type="InterPro" id="IPR010232">
    <property type="entry name" value="UbiB"/>
</dbReference>
<reference evidence="15 16" key="1">
    <citation type="journal article" date="2016" name="Int. J. Syst. Evol. Microbiol.">
        <title>Arsenicitalea aurantiaca gen. nov., sp. nov., a new member of the family Hyphomicrobiaceae, isolated from high-arsenic sediment.</title>
        <authorList>
            <person name="Mu Y."/>
            <person name="Zhou L."/>
            <person name="Zeng X.C."/>
            <person name="Liu L."/>
            <person name="Pan Y."/>
            <person name="Chen X."/>
            <person name="Wang J."/>
            <person name="Li S."/>
            <person name="Li W.J."/>
            <person name="Wang Y."/>
        </authorList>
    </citation>
    <scope>NUCLEOTIDE SEQUENCE [LARGE SCALE GENOMIC DNA]</scope>
    <source>
        <strain evidence="15 16">42-50</strain>
    </source>
</reference>
<dbReference type="GO" id="GO:0006744">
    <property type="term" value="P:ubiquinone biosynthetic process"/>
    <property type="evidence" value="ECO:0007669"/>
    <property type="project" value="UniProtKB-UniPathway"/>
</dbReference>
<keyword evidence="16" id="KW-1185">Reference proteome</keyword>
<gene>
    <name evidence="15" type="primary">ubiB</name>
    <name evidence="15" type="ORF">EMQ25_13110</name>
</gene>
<evidence type="ECO:0000313" key="16">
    <source>
        <dbReference type="Proteomes" id="UP000281547"/>
    </source>
</evidence>
<dbReference type="InterPro" id="IPR050154">
    <property type="entry name" value="UbiB_kinase"/>
</dbReference>
<dbReference type="GO" id="GO:0005524">
    <property type="term" value="F:ATP binding"/>
    <property type="evidence" value="ECO:0007669"/>
    <property type="project" value="UniProtKB-KW"/>
</dbReference>
<dbReference type="AlphaFoldDB" id="A0A433X876"/>
<organism evidence="15 16">
    <name type="scientific">Arsenicitalea aurantiaca</name>
    <dbReference type="NCBI Taxonomy" id="1783274"/>
    <lineage>
        <taxon>Bacteria</taxon>
        <taxon>Pseudomonadati</taxon>
        <taxon>Pseudomonadota</taxon>
        <taxon>Alphaproteobacteria</taxon>
        <taxon>Hyphomicrobiales</taxon>
        <taxon>Devosiaceae</taxon>
        <taxon>Arsenicitalea</taxon>
    </lineage>
</organism>
<evidence type="ECO:0000256" key="11">
    <source>
        <dbReference type="ARBA" id="ARBA00022989"/>
    </source>
</evidence>
<evidence type="ECO:0000256" key="8">
    <source>
        <dbReference type="ARBA" id="ARBA00022741"/>
    </source>
</evidence>
<dbReference type="UniPathway" id="UPA00232"/>
<name>A0A433X876_9HYPH</name>
<protein>
    <submittedName>
        <fullName evidence="15">2-polyprenylphenol 6-hydroxylase</fullName>
    </submittedName>
</protein>
<evidence type="ECO:0000256" key="10">
    <source>
        <dbReference type="ARBA" id="ARBA00022840"/>
    </source>
</evidence>
<feature type="transmembrane region" description="Helical" evidence="13">
    <location>
        <begin position="490"/>
        <end position="511"/>
    </location>
</feature>
<comment type="similarity">
    <text evidence="2">Belongs to the protein kinase superfamily. ADCK protein kinase family.</text>
</comment>
<keyword evidence="5" id="KW-0808">Transferase</keyword>
<keyword evidence="7 13" id="KW-0812">Transmembrane</keyword>